<gene>
    <name evidence="1" type="ORF">KUF71_013831</name>
</gene>
<accession>A0AAE1LPI8</accession>
<keyword evidence="1" id="KW-0830">Ubiquinone</keyword>
<sequence>MMGMISASSSCAFLISFGLSPSGMTLVQLTSTVSFVILIAVYTFLPNPASPLEVAHSPQLLEDSEWCLFLHQKTELCHEIGAVRQGMTPDCAITPSGSLDTLFPNAGLEMNNPSLVSPGNWPRLFRDPFLLVPLEPDNTAWSATRVSKTTLLWVWPCPPKSRP</sequence>
<name>A0AAE1LPI8_9NEOP</name>
<evidence type="ECO:0000313" key="2">
    <source>
        <dbReference type="Proteomes" id="UP001219518"/>
    </source>
</evidence>
<organism evidence="1 2">
    <name type="scientific">Frankliniella fusca</name>
    <dbReference type="NCBI Taxonomy" id="407009"/>
    <lineage>
        <taxon>Eukaryota</taxon>
        <taxon>Metazoa</taxon>
        <taxon>Ecdysozoa</taxon>
        <taxon>Arthropoda</taxon>
        <taxon>Hexapoda</taxon>
        <taxon>Insecta</taxon>
        <taxon>Pterygota</taxon>
        <taxon>Neoptera</taxon>
        <taxon>Paraneoptera</taxon>
        <taxon>Thysanoptera</taxon>
        <taxon>Terebrantia</taxon>
        <taxon>Thripoidea</taxon>
        <taxon>Thripidae</taxon>
        <taxon>Frankliniella</taxon>
    </lineage>
</organism>
<dbReference type="EMBL" id="JAHWGI010001232">
    <property type="protein sequence ID" value="KAK3925582.1"/>
    <property type="molecule type" value="Genomic_DNA"/>
</dbReference>
<reference evidence="1" key="1">
    <citation type="submission" date="2021-07" db="EMBL/GenBank/DDBJ databases">
        <authorList>
            <person name="Catto M.A."/>
            <person name="Jacobson A."/>
            <person name="Kennedy G."/>
            <person name="Labadie P."/>
            <person name="Hunt B.G."/>
            <person name="Srinivasan R."/>
        </authorList>
    </citation>
    <scope>NUCLEOTIDE SEQUENCE</scope>
    <source>
        <strain evidence="1">PL_HMW_Pooled</strain>
        <tissue evidence="1">Head</tissue>
    </source>
</reference>
<evidence type="ECO:0000313" key="1">
    <source>
        <dbReference type="EMBL" id="KAK3925582.1"/>
    </source>
</evidence>
<dbReference type="AlphaFoldDB" id="A0AAE1LPI8"/>
<reference evidence="1" key="2">
    <citation type="journal article" date="2023" name="BMC Genomics">
        <title>Pest status, molecular evolution, and epigenetic factors derived from the genome assembly of Frankliniella fusca, a thysanopteran phytovirus vector.</title>
        <authorList>
            <person name="Catto M.A."/>
            <person name="Labadie P.E."/>
            <person name="Jacobson A.L."/>
            <person name="Kennedy G.G."/>
            <person name="Srinivasan R."/>
            <person name="Hunt B.G."/>
        </authorList>
    </citation>
    <scope>NUCLEOTIDE SEQUENCE</scope>
    <source>
        <strain evidence="1">PL_HMW_Pooled</strain>
    </source>
</reference>
<keyword evidence="2" id="KW-1185">Reference proteome</keyword>
<comment type="caution">
    <text evidence="1">The sequence shown here is derived from an EMBL/GenBank/DDBJ whole genome shotgun (WGS) entry which is preliminary data.</text>
</comment>
<protein>
    <submittedName>
        <fullName evidence="1">Ubiquinone biosynthesis protein coq4, mitochondrial</fullName>
    </submittedName>
</protein>
<proteinExistence type="predicted"/>
<dbReference type="Proteomes" id="UP001219518">
    <property type="component" value="Unassembled WGS sequence"/>
</dbReference>